<dbReference type="GO" id="GO:0070930">
    <property type="term" value="P:trans-translation-dependent protein tagging"/>
    <property type="evidence" value="ECO:0007669"/>
    <property type="project" value="TreeGrafter"/>
</dbReference>
<dbReference type="CDD" id="cd09294">
    <property type="entry name" value="SmpB"/>
    <property type="match status" value="1"/>
</dbReference>
<dbReference type="AlphaFoldDB" id="A0A0G1WFI2"/>
<dbReference type="Gene3D" id="2.40.280.10">
    <property type="match status" value="1"/>
</dbReference>
<dbReference type="PANTHER" id="PTHR30308">
    <property type="entry name" value="TMRNA-BINDING COMPONENT OF TRANS-TRANSLATION TAGGING COMPLEX"/>
    <property type="match status" value="1"/>
</dbReference>
<comment type="subcellular location">
    <subcellularLocation>
        <location evidence="3">Cytoplasm</location>
    </subcellularLocation>
    <text evidence="3">The tmRNA-SmpB complex associates with stalled 70S ribosomes.</text>
</comment>
<dbReference type="PATRIC" id="fig|1619043.3.peg.168"/>
<keyword evidence="2 3" id="KW-0694">RNA-binding</keyword>
<dbReference type="PANTHER" id="PTHR30308:SF2">
    <property type="entry name" value="SSRA-BINDING PROTEIN"/>
    <property type="match status" value="1"/>
</dbReference>
<dbReference type="Proteomes" id="UP000033982">
    <property type="component" value="Unassembled WGS sequence"/>
</dbReference>
<dbReference type="InterPro" id="IPR020081">
    <property type="entry name" value="SsrA-bd_prot_CS"/>
</dbReference>
<evidence type="ECO:0000313" key="4">
    <source>
        <dbReference type="EMBL" id="KKW17380.1"/>
    </source>
</evidence>
<dbReference type="Pfam" id="PF01668">
    <property type="entry name" value="SmpB"/>
    <property type="match status" value="1"/>
</dbReference>
<comment type="caution">
    <text evidence="4">The sequence shown here is derived from an EMBL/GenBank/DDBJ whole genome shotgun (WGS) entry which is preliminary data.</text>
</comment>
<protein>
    <recommendedName>
        <fullName evidence="3">SsrA-binding protein</fullName>
    </recommendedName>
    <alternativeName>
        <fullName evidence="3">Small protein B</fullName>
    </alternativeName>
</protein>
<dbReference type="PROSITE" id="PS01317">
    <property type="entry name" value="SSRP"/>
    <property type="match status" value="1"/>
</dbReference>
<dbReference type="InterPro" id="IPR000037">
    <property type="entry name" value="SsrA-bd_prot"/>
</dbReference>
<sequence>MSTIAQHPRAKLDYDISKTYEAGLVLSGPEVKSVRNGDVSLKGAYATLKAGELWLLNAHIGPYKKAGGLVNYEPTKSRKLLLHKRELAELIGALHTQHLTLVPISIYTRGRRIKVEIGLARGRKKYEKREILKKRTIQKEIRQTLRQKV</sequence>
<dbReference type="NCBIfam" id="NF003843">
    <property type="entry name" value="PRK05422.1"/>
    <property type="match status" value="1"/>
</dbReference>
<reference evidence="4 5" key="1">
    <citation type="journal article" date="2015" name="Nature">
        <title>rRNA introns, odd ribosomes, and small enigmatic genomes across a large radiation of phyla.</title>
        <authorList>
            <person name="Brown C.T."/>
            <person name="Hug L.A."/>
            <person name="Thomas B.C."/>
            <person name="Sharon I."/>
            <person name="Castelle C.J."/>
            <person name="Singh A."/>
            <person name="Wilkins M.J."/>
            <person name="Williams K.H."/>
            <person name="Banfield J.F."/>
        </authorList>
    </citation>
    <scope>NUCLEOTIDE SEQUENCE [LARGE SCALE GENOMIC DNA]</scope>
</reference>
<comment type="similarity">
    <text evidence="3">Belongs to the SmpB family.</text>
</comment>
<gene>
    <name evidence="3" type="primary">smpB</name>
    <name evidence="4" type="ORF">UY58_C0004G0004</name>
</gene>
<dbReference type="EMBL" id="LCQN01000004">
    <property type="protein sequence ID" value="KKW17380.1"/>
    <property type="molecule type" value="Genomic_DNA"/>
</dbReference>
<dbReference type="GO" id="GO:0003723">
    <property type="term" value="F:RNA binding"/>
    <property type="evidence" value="ECO:0007669"/>
    <property type="project" value="UniProtKB-UniRule"/>
</dbReference>
<organism evidence="4 5">
    <name type="scientific">Candidatus Magasanikbacteria bacterium GW2011_GWA2_50_22</name>
    <dbReference type="NCBI Taxonomy" id="1619043"/>
    <lineage>
        <taxon>Bacteria</taxon>
        <taxon>Candidatus Magasanikiibacteriota</taxon>
    </lineage>
</organism>
<accession>A0A0G1WFI2</accession>
<keyword evidence="1 3" id="KW-0963">Cytoplasm</keyword>
<dbReference type="InterPro" id="IPR023620">
    <property type="entry name" value="SmpB"/>
</dbReference>
<dbReference type="HAMAP" id="MF_00023">
    <property type="entry name" value="SmpB"/>
    <property type="match status" value="1"/>
</dbReference>
<evidence type="ECO:0000256" key="1">
    <source>
        <dbReference type="ARBA" id="ARBA00022490"/>
    </source>
</evidence>
<comment type="function">
    <text evidence="3">Required for rescue of stalled ribosomes mediated by trans-translation. Binds to transfer-messenger RNA (tmRNA), required for stable association of tmRNA with ribosomes. tmRNA and SmpB together mimic tRNA shape, replacing the anticodon stem-loop with SmpB. tmRNA is encoded by the ssrA gene; the 2 termini fold to resemble tRNA(Ala) and it encodes a 'tag peptide', a short internal open reading frame. During trans-translation Ala-aminoacylated tmRNA acts like a tRNA, entering the A-site of stalled ribosomes, displacing the stalled mRNA. The ribosome then switches to translate the ORF on the tmRNA; the nascent peptide is terminated with the 'tag peptide' encoded by the tmRNA and targeted for degradation. The ribosome is freed to recommence translation, which seems to be the essential function of trans-translation.</text>
</comment>
<evidence type="ECO:0000313" key="5">
    <source>
        <dbReference type="Proteomes" id="UP000033982"/>
    </source>
</evidence>
<name>A0A0G1WFI2_9BACT</name>
<dbReference type="GO" id="GO:0070929">
    <property type="term" value="P:trans-translation"/>
    <property type="evidence" value="ECO:0007669"/>
    <property type="project" value="UniProtKB-UniRule"/>
</dbReference>
<dbReference type="GO" id="GO:0005829">
    <property type="term" value="C:cytosol"/>
    <property type="evidence" value="ECO:0007669"/>
    <property type="project" value="TreeGrafter"/>
</dbReference>
<dbReference type="NCBIfam" id="TIGR00086">
    <property type="entry name" value="smpB"/>
    <property type="match status" value="1"/>
</dbReference>
<proteinExistence type="inferred from homology"/>
<evidence type="ECO:0000256" key="2">
    <source>
        <dbReference type="ARBA" id="ARBA00022884"/>
    </source>
</evidence>
<dbReference type="SUPFAM" id="SSF74982">
    <property type="entry name" value="Small protein B (SmpB)"/>
    <property type="match status" value="1"/>
</dbReference>
<evidence type="ECO:0000256" key="3">
    <source>
        <dbReference type="HAMAP-Rule" id="MF_00023"/>
    </source>
</evidence>